<reference evidence="3 4" key="1">
    <citation type="submission" date="2020-03" db="EMBL/GenBank/DDBJ databases">
        <title>Genomic Encyclopedia of Type Strains, Phase IV (KMG-IV): sequencing the most valuable type-strain genomes for metagenomic binning, comparative biology and taxonomic classification.</title>
        <authorList>
            <person name="Goeker M."/>
        </authorList>
    </citation>
    <scope>NUCLEOTIDE SEQUENCE [LARGE SCALE GENOMIC DNA]</scope>
    <source>
        <strain evidence="3 4">DSM 4736</strain>
    </source>
</reference>
<comment type="caution">
    <text evidence="3">The sequence shown here is derived from an EMBL/GenBank/DDBJ whole genome shotgun (WGS) entry which is preliminary data.</text>
</comment>
<dbReference type="PROSITE" id="PS50405">
    <property type="entry name" value="GST_CTER"/>
    <property type="match status" value="1"/>
</dbReference>
<feature type="domain" description="GST C-terminal" evidence="2">
    <location>
        <begin position="105"/>
        <end position="215"/>
    </location>
</feature>
<keyword evidence="4" id="KW-1185">Reference proteome</keyword>
<dbReference type="GO" id="GO:0004364">
    <property type="term" value="F:glutathione transferase activity"/>
    <property type="evidence" value="ECO:0007669"/>
    <property type="project" value="UniProtKB-EC"/>
</dbReference>
<dbReference type="RefSeq" id="WP_342448336.1">
    <property type="nucleotide sequence ID" value="NZ_JAATJM010000001.1"/>
</dbReference>
<organism evidence="3 4">
    <name type="scientific">Brevundimonas alba</name>
    <dbReference type="NCBI Taxonomy" id="74314"/>
    <lineage>
        <taxon>Bacteria</taxon>
        <taxon>Pseudomonadati</taxon>
        <taxon>Pseudomonadota</taxon>
        <taxon>Alphaproteobacteria</taxon>
        <taxon>Caulobacterales</taxon>
        <taxon>Caulobacteraceae</taxon>
        <taxon>Brevundimonas</taxon>
    </lineage>
</organism>
<dbReference type="Pfam" id="PF13409">
    <property type="entry name" value="GST_N_2"/>
    <property type="match status" value="1"/>
</dbReference>
<dbReference type="InterPro" id="IPR004046">
    <property type="entry name" value="GST_C"/>
</dbReference>
<accession>A0A7X5YKA1</accession>
<dbReference type="Proteomes" id="UP000587415">
    <property type="component" value="Unassembled WGS sequence"/>
</dbReference>
<dbReference type="Gene3D" id="1.20.1050.10">
    <property type="match status" value="1"/>
</dbReference>
<proteinExistence type="predicted"/>
<evidence type="ECO:0000259" key="1">
    <source>
        <dbReference type="PROSITE" id="PS50404"/>
    </source>
</evidence>
<evidence type="ECO:0000259" key="2">
    <source>
        <dbReference type="PROSITE" id="PS50405"/>
    </source>
</evidence>
<dbReference type="SFLD" id="SFLDS00019">
    <property type="entry name" value="Glutathione_Transferase_(cytos"/>
    <property type="match status" value="1"/>
</dbReference>
<dbReference type="InterPro" id="IPR036282">
    <property type="entry name" value="Glutathione-S-Trfase_C_sf"/>
</dbReference>
<dbReference type="Gene3D" id="3.40.30.10">
    <property type="entry name" value="Glutaredoxin"/>
    <property type="match status" value="1"/>
</dbReference>
<dbReference type="EMBL" id="JAATJM010000001">
    <property type="protein sequence ID" value="NJC41471.1"/>
    <property type="molecule type" value="Genomic_DNA"/>
</dbReference>
<dbReference type="SUPFAM" id="SSF47616">
    <property type="entry name" value="GST C-terminal domain-like"/>
    <property type="match status" value="1"/>
</dbReference>
<protein>
    <submittedName>
        <fullName evidence="3">Glutathione S-transferase</fullName>
        <ecNumber evidence="3">2.5.1.18</ecNumber>
    </submittedName>
</protein>
<dbReference type="EC" id="2.5.1.18" evidence="3"/>
<dbReference type="SUPFAM" id="SSF52833">
    <property type="entry name" value="Thioredoxin-like"/>
    <property type="match status" value="1"/>
</dbReference>
<gene>
    <name evidence="3" type="ORF">GGQ87_001729</name>
</gene>
<sequence length="215" mass="23840">MAKAVKSVSCIRRSKTLCWGAMLTVFGDIRSGNCLKVKWLLEWLGRDYRWVETDVMSGATRSTELLAMNPAGQVPAMVSDDGRVLAQSNAIIGFLGEGTAFMPADPWDRARMYEWLFWEQYSHEPYVAVARFQRAFLGKAAEEIEPRLMERGRAALDRMEAALTGADWLVGNGPTLADLALVAYTRVAHEGGFDLGGYPAVTAWVARTEQAFGIR</sequence>
<dbReference type="SFLD" id="SFLDG00358">
    <property type="entry name" value="Main_(cytGST)"/>
    <property type="match status" value="1"/>
</dbReference>
<dbReference type="InterPro" id="IPR010987">
    <property type="entry name" value="Glutathione-S-Trfase_C-like"/>
</dbReference>
<dbReference type="AlphaFoldDB" id="A0A7X5YKA1"/>
<feature type="domain" description="GST N-terminal" evidence="1">
    <location>
        <begin position="21"/>
        <end position="103"/>
    </location>
</feature>
<dbReference type="InterPro" id="IPR036249">
    <property type="entry name" value="Thioredoxin-like_sf"/>
</dbReference>
<evidence type="ECO:0000313" key="4">
    <source>
        <dbReference type="Proteomes" id="UP000587415"/>
    </source>
</evidence>
<keyword evidence="3" id="KW-0808">Transferase</keyword>
<dbReference type="Pfam" id="PF00043">
    <property type="entry name" value="GST_C"/>
    <property type="match status" value="1"/>
</dbReference>
<dbReference type="InterPro" id="IPR040079">
    <property type="entry name" value="Glutathione_S-Trfase"/>
</dbReference>
<dbReference type="PANTHER" id="PTHR44051:SF2">
    <property type="entry name" value="HYPOTHETICAL GLUTATHIONE S-TRANSFERASE LIKE PROTEIN"/>
    <property type="match status" value="1"/>
</dbReference>
<evidence type="ECO:0000313" key="3">
    <source>
        <dbReference type="EMBL" id="NJC41471.1"/>
    </source>
</evidence>
<name>A0A7X5YKA1_9CAUL</name>
<dbReference type="CDD" id="cd03056">
    <property type="entry name" value="GST_N_4"/>
    <property type="match status" value="1"/>
</dbReference>
<dbReference type="PANTHER" id="PTHR44051">
    <property type="entry name" value="GLUTATHIONE S-TRANSFERASE-RELATED"/>
    <property type="match status" value="1"/>
</dbReference>
<dbReference type="InterPro" id="IPR004045">
    <property type="entry name" value="Glutathione_S-Trfase_N"/>
</dbReference>
<dbReference type="PROSITE" id="PS50404">
    <property type="entry name" value="GST_NTER"/>
    <property type="match status" value="1"/>
</dbReference>